<keyword evidence="5" id="KW-0472">Membrane</keyword>
<dbReference type="Pfam" id="PF13620">
    <property type="entry name" value="CarboxypepD_reg"/>
    <property type="match status" value="1"/>
</dbReference>
<feature type="domain" description="TonB-dependent transporter Oar-like beta-barrel" evidence="9">
    <location>
        <begin position="370"/>
        <end position="1003"/>
    </location>
</feature>
<feature type="chain" id="PRO_5015745061" evidence="7">
    <location>
        <begin position="27"/>
        <end position="1070"/>
    </location>
</feature>
<dbReference type="Gene3D" id="2.40.170.20">
    <property type="entry name" value="TonB-dependent receptor, beta-barrel domain"/>
    <property type="match status" value="1"/>
</dbReference>
<evidence type="ECO:0000256" key="5">
    <source>
        <dbReference type="ARBA" id="ARBA00023136"/>
    </source>
</evidence>
<dbReference type="InterPro" id="IPR057601">
    <property type="entry name" value="Oar-like_b-barrel"/>
</dbReference>
<dbReference type="KEGG" id="salh:HMF8227_02603"/>
<evidence type="ECO:0000256" key="2">
    <source>
        <dbReference type="ARBA" id="ARBA00022448"/>
    </source>
</evidence>
<gene>
    <name evidence="10" type="ORF">HMF8227_02603</name>
</gene>
<feature type="signal peptide" evidence="7">
    <location>
        <begin position="1"/>
        <end position="26"/>
    </location>
</feature>
<dbReference type="InterPro" id="IPR012910">
    <property type="entry name" value="Plug_dom"/>
</dbReference>
<keyword evidence="11" id="KW-1185">Reference proteome</keyword>
<dbReference type="InterPro" id="IPR013784">
    <property type="entry name" value="Carb-bd-like_fold"/>
</dbReference>
<feature type="domain" description="TonB-dependent receptor plug" evidence="8">
    <location>
        <begin position="130"/>
        <end position="233"/>
    </location>
</feature>
<keyword evidence="3" id="KW-1134">Transmembrane beta strand</keyword>
<evidence type="ECO:0000313" key="11">
    <source>
        <dbReference type="Proteomes" id="UP000245728"/>
    </source>
</evidence>
<dbReference type="PANTHER" id="PTHR30069:SF46">
    <property type="entry name" value="OAR PROTEIN"/>
    <property type="match status" value="1"/>
</dbReference>
<evidence type="ECO:0000256" key="1">
    <source>
        <dbReference type="ARBA" id="ARBA00004571"/>
    </source>
</evidence>
<evidence type="ECO:0000256" key="4">
    <source>
        <dbReference type="ARBA" id="ARBA00022692"/>
    </source>
</evidence>
<evidence type="ECO:0000256" key="6">
    <source>
        <dbReference type="ARBA" id="ARBA00023237"/>
    </source>
</evidence>
<evidence type="ECO:0000256" key="3">
    <source>
        <dbReference type="ARBA" id="ARBA00022452"/>
    </source>
</evidence>
<comment type="subcellular location">
    <subcellularLocation>
        <location evidence="1">Cell outer membrane</location>
        <topology evidence="1">Multi-pass membrane protein</topology>
    </subcellularLocation>
</comment>
<accession>A0A2S2E5W5</accession>
<evidence type="ECO:0000256" key="7">
    <source>
        <dbReference type="SAM" id="SignalP"/>
    </source>
</evidence>
<dbReference type="InterPro" id="IPR036942">
    <property type="entry name" value="Beta-barrel_TonB_sf"/>
</dbReference>
<dbReference type="EMBL" id="CP029347">
    <property type="protein sequence ID" value="AWL13055.1"/>
    <property type="molecule type" value="Genomic_DNA"/>
</dbReference>
<dbReference type="Pfam" id="PF07715">
    <property type="entry name" value="Plug"/>
    <property type="match status" value="1"/>
</dbReference>
<dbReference type="GO" id="GO:0009279">
    <property type="term" value="C:cell outer membrane"/>
    <property type="evidence" value="ECO:0007669"/>
    <property type="project" value="UniProtKB-SubCell"/>
</dbReference>
<dbReference type="GO" id="GO:0030246">
    <property type="term" value="F:carbohydrate binding"/>
    <property type="evidence" value="ECO:0007669"/>
    <property type="project" value="InterPro"/>
</dbReference>
<feature type="domain" description="TonB-dependent transporter Oar-like beta-barrel" evidence="9">
    <location>
        <begin position="239"/>
        <end position="324"/>
    </location>
</feature>
<dbReference type="Gene3D" id="2.170.130.10">
    <property type="entry name" value="TonB-dependent receptor, plug domain"/>
    <property type="match status" value="1"/>
</dbReference>
<dbReference type="Pfam" id="PF25183">
    <property type="entry name" value="OMP_b-brl_4"/>
    <property type="match status" value="2"/>
</dbReference>
<evidence type="ECO:0000313" key="10">
    <source>
        <dbReference type="EMBL" id="AWL13055.1"/>
    </source>
</evidence>
<dbReference type="AlphaFoldDB" id="A0A2S2E5W5"/>
<keyword evidence="6" id="KW-0998">Cell outer membrane</keyword>
<dbReference type="SUPFAM" id="SSF56935">
    <property type="entry name" value="Porins"/>
    <property type="match status" value="1"/>
</dbReference>
<dbReference type="InterPro" id="IPR039426">
    <property type="entry name" value="TonB-dep_rcpt-like"/>
</dbReference>
<dbReference type="GO" id="GO:0044718">
    <property type="term" value="P:siderophore transmembrane transport"/>
    <property type="evidence" value="ECO:0007669"/>
    <property type="project" value="TreeGrafter"/>
</dbReference>
<dbReference type="PANTHER" id="PTHR30069">
    <property type="entry name" value="TONB-DEPENDENT OUTER MEMBRANE RECEPTOR"/>
    <property type="match status" value="1"/>
</dbReference>
<sequence length="1070" mass="120216">MLSSNKLNKIALGVALSVGLSTATVAQETSSSMRGVIKGPEGNPAGNTKITVLHQPSGTVSEFVTNESGTFIAKGLRVGGPYTVVIDSDQFRDAMVEGVYLNLGETYRLQRQLESQDVETVVVTGRAMMMDTGGANSVFGEDVIDNVPSLNRDLKDVARLNPLASINGSGELSIAGGNPRTNSITVDGIGQNDDFGLNYGGYPTEQPPVSLDAIEQVSVSAAPFSAKKGDFSGGTINAVTKSGTNEFKGSVFYEFITPEMQGDVERIVRLIDEGGKATDENGFRVFDTEQVEPIEKESRFGLTLGGPIIEDELFFFTNYEEWKRELEMDYGFLGSDATHRYNTSRENFDRFLSILEDTYGFEDSLGGNPEDNDRKWLTKLSWNASDSHRLDITYQWQDNKDEREFGTGGDDVMLESRRYVYHTRMNNISARLYSDWSPSFVTEMGVSYKDVESQSLTRVGFGSVTVDEYYRGPSYEFGRDVYRHANASDNQNLKFNLDATWLLGEHEIKFGAEFERLRLYNMFVENSLGSWEFDSLDGFEEREVGNFRGNYDFSYANAYTNDPTDAAYDAVRHTMAFYAEDTFYASNYLELTAGLRYERLSSDDEPSLNQSFVDTYGFSNQENLDGLDILMPRVGFRYYASDDITVRGGIGRFYGGVPNVWYNNPFTKDGITLVSAPESVVNDYFANTSAPADFTQVPQTIRDSLMRGAGSTNYTDPNFDLPSDWRAQIGVDYSFDIAGIGNNFQLSSELLYMIKKDEPVWLNTAIEPVGTMTDGERLIQDSIYEGDLAENFDIMMTNAEEDGKSIIFTAKLAKEWDNGLHFTASYANQNIEENTPGSSSRAQSNYKHYIVKNRNHPFAGRGHYEVEHMFKLNLGYEKEFFSGYETSINLFFERRSGRPFSYTMGMYQDRDLGDTEDFYSNGAYLPYIPTGPNDPNVDWENSISWDELSTLLAQAGIEPGGYILGRNTETQPWVTELDLSVKQEIPGFVEGHKGTLFVTIDNLANLLNDDWGQERRLGFWNQNLYDFGGVSDDGRYQIDARFDGYDVRNYDQIDLNSSSWSIKLGVRYSF</sequence>
<evidence type="ECO:0000259" key="8">
    <source>
        <dbReference type="Pfam" id="PF07715"/>
    </source>
</evidence>
<dbReference type="GO" id="GO:0015344">
    <property type="term" value="F:siderophore uptake transmembrane transporter activity"/>
    <property type="evidence" value="ECO:0007669"/>
    <property type="project" value="TreeGrafter"/>
</dbReference>
<dbReference type="SUPFAM" id="SSF49452">
    <property type="entry name" value="Starch-binding domain-like"/>
    <property type="match status" value="1"/>
</dbReference>
<dbReference type="Proteomes" id="UP000245728">
    <property type="component" value="Chromosome"/>
</dbReference>
<keyword evidence="4" id="KW-0812">Transmembrane</keyword>
<evidence type="ECO:0000259" key="9">
    <source>
        <dbReference type="Pfam" id="PF25183"/>
    </source>
</evidence>
<name>A0A2S2E5W5_9ALTE</name>
<dbReference type="InterPro" id="IPR037066">
    <property type="entry name" value="Plug_dom_sf"/>
</dbReference>
<reference evidence="10 11" key="1">
    <citation type="submission" date="2018-05" db="EMBL/GenBank/DDBJ databases">
        <title>Salinimonas sp. HMF8227 Genome sequencing and assembly.</title>
        <authorList>
            <person name="Kang H."/>
            <person name="Kang J."/>
            <person name="Cha I."/>
            <person name="Kim H."/>
            <person name="Joh K."/>
        </authorList>
    </citation>
    <scope>NUCLEOTIDE SEQUENCE [LARGE SCALE GENOMIC DNA]</scope>
    <source>
        <strain evidence="10 11">HMF8227</strain>
    </source>
</reference>
<proteinExistence type="predicted"/>
<keyword evidence="2" id="KW-0813">Transport</keyword>
<keyword evidence="7" id="KW-0732">Signal</keyword>
<organism evidence="10 11">
    <name type="scientific">Saliniradius amylolyticus</name>
    <dbReference type="NCBI Taxonomy" id="2183582"/>
    <lineage>
        <taxon>Bacteria</taxon>
        <taxon>Pseudomonadati</taxon>
        <taxon>Pseudomonadota</taxon>
        <taxon>Gammaproteobacteria</taxon>
        <taxon>Alteromonadales</taxon>
        <taxon>Alteromonadaceae</taxon>
        <taxon>Saliniradius</taxon>
    </lineage>
</organism>
<protein>
    <submittedName>
        <fullName evidence="10">Protein oar</fullName>
    </submittedName>
</protein>